<gene>
    <name evidence="4" type="ORF">GJJ30_08735</name>
</gene>
<reference evidence="4 5" key="1">
    <citation type="journal article" date="2018" name="Antonie Van Leeuwenhoek">
        <title>Larkinella terrae sp. nov., isolated from soil on Jeju Island, South Korea.</title>
        <authorList>
            <person name="Ten L.N."/>
            <person name="Jeon J."/>
            <person name="Park S.J."/>
            <person name="Park S."/>
            <person name="Lee S.Y."/>
            <person name="Kim M.K."/>
            <person name="Jung H.Y."/>
        </authorList>
    </citation>
    <scope>NUCLEOTIDE SEQUENCE [LARGE SCALE GENOMIC DNA]</scope>
    <source>
        <strain evidence="4 5">KCTC 52001</strain>
    </source>
</reference>
<sequence length="374" mass="42784">MINYRTYEAEDFLFDESFRQWTTENTPQTARFWDQWLAQNPDRAEVVRQAQELVRALNAHYRDDATDERLAQELEQLVNKAAERRDAEEEETPEIPLNQRSWWRWAVAASVLVLLGFVARFYINRTAKPATYSYEYLTKTVQKSPLEEKVNNGPKAINVLLSDGSVVTLNPKSRLSYPKLFSATTRTVYLSGEAFFDVVKNPAKPFLIYANQTVTKVLGTSFLVRAYVEEKDVTVMVKTGRVSVYSLKDYEKAQQSGLRRVEGVVLTPNQQMTYNLEDNRLVRAVVEKPAALIVNRPSREQEFEDAPVAKVFASLERTYGVKLRFDEDAMAACLVNVSFNEENLMERLEVICQTIGASYEVLDGQIMITSKGCH</sequence>
<feature type="domain" description="FecR protein" evidence="2">
    <location>
        <begin position="156"/>
        <end position="242"/>
    </location>
</feature>
<dbReference type="PANTHER" id="PTHR30273">
    <property type="entry name" value="PERIPLASMIC SIGNAL SENSOR AND SIGMA FACTOR ACTIVATOR FECR-RELATED"/>
    <property type="match status" value="1"/>
</dbReference>
<organism evidence="4 5">
    <name type="scientific">Larkinella terrae</name>
    <dbReference type="NCBI Taxonomy" id="2025311"/>
    <lineage>
        <taxon>Bacteria</taxon>
        <taxon>Pseudomonadati</taxon>
        <taxon>Bacteroidota</taxon>
        <taxon>Cytophagia</taxon>
        <taxon>Cytophagales</taxon>
        <taxon>Spirosomataceae</taxon>
        <taxon>Larkinella</taxon>
    </lineage>
</organism>
<protein>
    <submittedName>
        <fullName evidence="4">DUF4974 domain-containing protein</fullName>
    </submittedName>
</protein>
<dbReference type="PANTHER" id="PTHR30273:SF2">
    <property type="entry name" value="PROTEIN FECR"/>
    <property type="match status" value="1"/>
</dbReference>
<dbReference type="InterPro" id="IPR012373">
    <property type="entry name" value="Ferrdict_sens_TM"/>
</dbReference>
<dbReference type="RefSeq" id="WP_154174758.1">
    <property type="nucleotide sequence ID" value="NZ_WJXZ01000004.1"/>
</dbReference>
<evidence type="ECO:0000259" key="3">
    <source>
        <dbReference type="Pfam" id="PF16344"/>
    </source>
</evidence>
<proteinExistence type="predicted"/>
<dbReference type="InterPro" id="IPR032508">
    <property type="entry name" value="FecR_C"/>
</dbReference>
<dbReference type="PIRSF" id="PIRSF018266">
    <property type="entry name" value="FecR"/>
    <property type="match status" value="1"/>
</dbReference>
<name>A0A7K0EHP6_9BACT</name>
<evidence type="ECO:0000259" key="2">
    <source>
        <dbReference type="Pfam" id="PF04773"/>
    </source>
</evidence>
<dbReference type="Gene3D" id="3.55.50.30">
    <property type="match status" value="1"/>
</dbReference>
<feature type="transmembrane region" description="Helical" evidence="1">
    <location>
        <begin position="102"/>
        <end position="123"/>
    </location>
</feature>
<dbReference type="AlphaFoldDB" id="A0A7K0EHP6"/>
<dbReference type="GO" id="GO:0016989">
    <property type="term" value="F:sigma factor antagonist activity"/>
    <property type="evidence" value="ECO:0007669"/>
    <property type="project" value="TreeGrafter"/>
</dbReference>
<dbReference type="Proteomes" id="UP000441754">
    <property type="component" value="Unassembled WGS sequence"/>
</dbReference>
<dbReference type="Pfam" id="PF04773">
    <property type="entry name" value="FecR"/>
    <property type="match status" value="1"/>
</dbReference>
<dbReference type="Gene3D" id="2.60.120.1440">
    <property type="match status" value="1"/>
</dbReference>
<keyword evidence="1" id="KW-0472">Membrane</keyword>
<dbReference type="Pfam" id="PF16344">
    <property type="entry name" value="FecR_C"/>
    <property type="match status" value="1"/>
</dbReference>
<feature type="domain" description="Protein FecR C-terminal" evidence="3">
    <location>
        <begin position="303"/>
        <end position="368"/>
    </location>
</feature>
<dbReference type="EMBL" id="WJXZ01000004">
    <property type="protein sequence ID" value="MRS61369.1"/>
    <property type="molecule type" value="Genomic_DNA"/>
</dbReference>
<dbReference type="InterPro" id="IPR006860">
    <property type="entry name" value="FecR"/>
</dbReference>
<evidence type="ECO:0000313" key="5">
    <source>
        <dbReference type="Proteomes" id="UP000441754"/>
    </source>
</evidence>
<evidence type="ECO:0000313" key="4">
    <source>
        <dbReference type="EMBL" id="MRS61369.1"/>
    </source>
</evidence>
<comment type="caution">
    <text evidence="4">The sequence shown here is derived from an EMBL/GenBank/DDBJ whole genome shotgun (WGS) entry which is preliminary data.</text>
</comment>
<evidence type="ECO:0000256" key="1">
    <source>
        <dbReference type="SAM" id="Phobius"/>
    </source>
</evidence>
<keyword evidence="5" id="KW-1185">Reference proteome</keyword>
<accession>A0A7K0EHP6</accession>
<keyword evidence="1" id="KW-0812">Transmembrane</keyword>
<keyword evidence="1" id="KW-1133">Transmembrane helix</keyword>
<dbReference type="OrthoDB" id="645173at2"/>